<reference evidence="9 10" key="1">
    <citation type="submission" date="2020-04" db="EMBL/GenBank/DDBJ databases">
        <title>Perkinsus olseni comparative genomics.</title>
        <authorList>
            <person name="Bogema D.R."/>
        </authorList>
    </citation>
    <scope>NUCLEOTIDE SEQUENCE [LARGE SCALE GENOMIC DNA]</scope>
    <source>
        <strain evidence="9">ATCC PRA-179</strain>
    </source>
</reference>
<evidence type="ECO:0000256" key="2">
    <source>
        <dbReference type="ARBA" id="ARBA00004273"/>
    </source>
</evidence>
<dbReference type="OrthoDB" id="1916310at2759"/>
<evidence type="ECO:0000256" key="8">
    <source>
        <dbReference type="ARBA" id="ARBA00023136"/>
    </source>
</evidence>
<evidence type="ECO:0000256" key="7">
    <source>
        <dbReference type="ARBA" id="ARBA00023128"/>
    </source>
</evidence>
<proteinExistence type="inferred from homology"/>
<protein>
    <recommendedName>
        <fullName evidence="11">MICOS complex subunit</fullName>
    </recommendedName>
</protein>
<name>A0A7J6LGE3_PEROL</name>
<organism evidence="9 10">
    <name type="scientific">Perkinsus olseni</name>
    <name type="common">Perkinsus atlanticus</name>
    <dbReference type="NCBI Taxonomy" id="32597"/>
    <lineage>
        <taxon>Eukaryota</taxon>
        <taxon>Sar</taxon>
        <taxon>Alveolata</taxon>
        <taxon>Perkinsozoa</taxon>
        <taxon>Perkinsea</taxon>
        <taxon>Perkinsida</taxon>
        <taxon>Perkinsidae</taxon>
        <taxon>Perkinsus</taxon>
    </lineage>
</organism>
<comment type="function">
    <text evidence="1">Component of the MICOS complex, a large protein complex of the mitochondrial inner membrane that plays crucial roles in the maintenance of crista junctions, inner membrane architecture, and formation of contact sites to the outer membrane.</text>
</comment>
<dbReference type="AlphaFoldDB" id="A0A7J6LGE3"/>
<keyword evidence="4" id="KW-0812">Transmembrane</keyword>
<keyword evidence="8" id="KW-0472">Membrane</keyword>
<sequence length="187" mass="21729">MFKFNHIELRMLEEMHEEREERRRMRESFSREELLEKFPREEWDDACVPDESWEERWERRQKEKKEAPKGLLVCLISMSNSQEAVEGEIDKSGPSDNYELYAVNFASKGTMGLFSGFIPAMVLFKSRRLRLAATAVGAGIGLGYAWCQNDLYSTHPDSVVLPGTFEEYVNRISNLINSKLPEQLKVK</sequence>
<evidence type="ECO:0000256" key="3">
    <source>
        <dbReference type="ARBA" id="ARBA00006792"/>
    </source>
</evidence>
<evidence type="ECO:0000256" key="6">
    <source>
        <dbReference type="ARBA" id="ARBA00022989"/>
    </source>
</evidence>
<comment type="similarity">
    <text evidence="3">Belongs to the MICOS complex subunit Mic10 family.</text>
</comment>
<keyword evidence="6" id="KW-1133">Transmembrane helix</keyword>
<keyword evidence="7" id="KW-0496">Mitochondrion</keyword>
<comment type="caution">
    <text evidence="9">The sequence shown here is derived from an EMBL/GenBank/DDBJ whole genome shotgun (WGS) entry which is preliminary data.</text>
</comment>
<accession>A0A7J6LGE3</accession>
<evidence type="ECO:0000256" key="4">
    <source>
        <dbReference type="ARBA" id="ARBA00022692"/>
    </source>
</evidence>
<evidence type="ECO:0000313" key="9">
    <source>
        <dbReference type="EMBL" id="KAF4658359.1"/>
    </source>
</evidence>
<comment type="subcellular location">
    <subcellularLocation>
        <location evidence="2">Mitochondrion inner membrane</location>
    </subcellularLocation>
</comment>
<evidence type="ECO:0000313" key="10">
    <source>
        <dbReference type="Proteomes" id="UP000570595"/>
    </source>
</evidence>
<keyword evidence="5" id="KW-0999">Mitochondrion inner membrane</keyword>
<evidence type="ECO:0008006" key="11">
    <source>
        <dbReference type="Google" id="ProtNLM"/>
    </source>
</evidence>
<dbReference type="Pfam" id="PF04418">
    <property type="entry name" value="DUF543"/>
    <property type="match status" value="1"/>
</dbReference>
<dbReference type="Proteomes" id="UP000570595">
    <property type="component" value="Unassembled WGS sequence"/>
</dbReference>
<gene>
    <name evidence="9" type="ORF">FOZ61_005683</name>
</gene>
<dbReference type="InterPro" id="IPR007512">
    <property type="entry name" value="Mic10"/>
</dbReference>
<dbReference type="EMBL" id="JABAHT010000312">
    <property type="protein sequence ID" value="KAF4658359.1"/>
    <property type="molecule type" value="Genomic_DNA"/>
</dbReference>
<evidence type="ECO:0000256" key="5">
    <source>
        <dbReference type="ARBA" id="ARBA00022792"/>
    </source>
</evidence>
<dbReference type="GO" id="GO:0061617">
    <property type="term" value="C:MICOS complex"/>
    <property type="evidence" value="ECO:0007669"/>
    <property type="project" value="InterPro"/>
</dbReference>
<evidence type="ECO:0000256" key="1">
    <source>
        <dbReference type="ARBA" id="ARBA00002689"/>
    </source>
</evidence>